<name>A0A6G0Y5W6_APHCR</name>
<sequence>AISSQFKQTTRSHSNPSENRPFIFNIFLLISKDPPPLCNKCQEDLTIQHIILDCPDLQNIRSTLSIPNNLEEALNEDNTIQILNFLTKINITWFFMLQTMA</sequence>
<comment type="caution">
    <text evidence="1">The sequence shown here is derived from an EMBL/GenBank/DDBJ whole genome shotgun (WGS) entry which is preliminary data.</text>
</comment>
<keyword evidence="2" id="KW-1185">Reference proteome</keyword>
<feature type="non-terminal residue" evidence="1">
    <location>
        <position position="101"/>
    </location>
</feature>
<dbReference type="Proteomes" id="UP000478052">
    <property type="component" value="Unassembled WGS sequence"/>
</dbReference>
<reference evidence="1 2" key="1">
    <citation type="submission" date="2019-08" db="EMBL/GenBank/DDBJ databases">
        <title>Whole genome of Aphis craccivora.</title>
        <authorList>
            <person name="Voronova N.V."/>
            <person name="Shulinski R.S."/>
            <person name="Bandarenka Y.V."/>
            <person name="Zhorov D.G."/>
            <person name="Warner D."/>
        </authorList>
    </citation>
    <scope>NUCLEOTIDE SEQUENCE [LARGE SCALE GENOMIC DNA]</scope>
    <source>
        <strain evidence="1">180601</strain>
        <tissue evidence="1">Whole Body</tissue>
    </source>
</reference>
<dbReference type="EMBL" id="VUJU01006025">
    <property type="protein sequence ID" value="KAF0749632.1"/>
    <property type="molecule type" value="Genomic_DNA"/>
</dbReference>
<evidence type="ECO:0000313" key="1">
    <source>
        <dbReference type="EMBL" id="KAF0749632.1"/>
    </source>
</evidence>
<protein>
    <submittedName>
        <fullName evidence="1">RNase H domain-containing protein</fullName>
    </submittedName>
</protein>
<proteinExistence type="predicted"/>
<accession>A0A6G0Y5W6</accession>
<organism evidence="1 2">
    <name type="scientific">Aphis craccivora</name>
    <name type="common">Cowpea aphid</name>
    <dbReference type="NCBI Taxonomy" id="307492"/>
    <lineage>
        <taxon>Eukaryota</taxon>
        <taxon>Metazoa</taxon>
        <taxon>Ecdysozoa</taxon>
        <taxon>Arthropoda</taxon>
        <taxon>Hexapoda</taxon>
        <taxon>Insecta</taxon>
        <taxon>Pterygota</taxon>
        <taxon>Neoptera</taxon>
        <taxon>Paraneoptera</taxon>
        <taxon>Hemiptera</taxon>
        <taxon>Sternorrhyncha</taxon>
        <taxon>Aphidomorpha</taxon>
        <taxon>Aphidoidea</taxon>
        <taxon>Aphididae</taxon>
        <taxon>Aphidini</taxon>
        <taxon>Aphis</taxon>
        <taxon>Aphis</taxon>
    </lineage>
</organism>
<evidence type="ECO:0000313" key="2">
    <source>
        <dbReference type="Proteomes" id="UP000478052"/>
    </source>
</evidence>
<gene>
    <name evidence="1" type="ORF">FWK35_00026927</name>
</gene>
<dbReference type="AlphaFoldDB" id="A0A6G0Y5W6"/>
<feature type="non-terminal residue" evidence="1">
    <location>
        <position position="1"/>
    </location>
</feature>